<dbReference type="EMBL" id="CP108084">
    <property type="protein sequence ID" value="WUP48512.1"/>
    <property type="molecule type" value="Genomic_DNA"/>
</dbReference>
<dbReference type="Proteomes" id="UP001432190">
    <property type="component" value="Chromosome"/>
</dbReference>
<gene>
    <name evidence="1" type="ORF">OG994_23380</name>
</gene>
<name>A0ABZ1S359_9ACTN</name>
<accession>A0ABZ1S359</accession>
<sequence length="383" mass="43059">MSPEDFRMNLNALIQNLRNVTWLLQKQKAKLEGFQEWYGKWQKEVGGDSVLRWVQKARNRIVKESDLELHSEAKVKVTLDWLTEHEKILTLPPRFTTQQILVTVLRTLVLPPLGVLAIQRRWVDRLLPDRELLAATSYAYGRIASIIAEAHHRSGVGACDLAPREPDCVTSSLVHYPSCMGISDDARNAYINLANGADVGPQYVKLKQNDDILEMAKSKFGEFKVHGNAIDRVPQLADAAKRVLAASKFHATFVTLLKGDETLTILPIIVEHPQGKFLAMNLVADEVERLDADGLTMVAEMWLAFPEGPDWQKDKPVSEQPGRGEALQIVGITRAGRVDERIIPFTRGDDEEIVFQGPIIRTNGTMNFLQPVLRRWAAMGDRS</sequence>
<reference evidence="1" key="1">
    <citation type="submission" date="2022-10" db="EMBL/GenBank/DDBJ databases">
        <title>The complete genomes of actinobacterial strains from the NBC collection.</title>
        <authorList>
            <person name="Joergensen T.S."/>
            <person name="Alvarez Arevalo M."/>
            <person name="Sterndorff E.B."/>
            <person name="Faurdal D."/>
            <person name="Vuksanovic O."/>
            <person name="Mourched A.-S."/>
            <person name="Charusanti P."/>
            <person name="Shaw S."/>
            <person name="Blin K."/>
            <person name="Weber T."/>
        </authorList>
    </citation>
    <scope>NUCLEOTIDE SEQUENCE</scope>
    <source>
        <strain evidence="1">NBC_00256</strain>
    </source>
</reference>
<keyword evidence="2" id="KW-1185">Reference proteome</keyword>
<protein>
    <submittedName>
        <fullName evidence="1">Uncharacterized protein</fullName>
    </submittedName>
</protein>
<evidence type="ECO:0000313" key="1">
    <source>
        <dbReference type="EMBL" id="WUP48512.1"/>
    </source>
</evidence>
<dbReference type="RefSeq" id="WP_328850981.1">
    <property type="nucleotide sequence ID" value="NZ_CP108084.1"/>
</dbReference>
<organism evidence="1 2">
    <name type="scientific">Micromonospora globbae</name>
    <dbReference type="NCBI Taxonomy" id="1894969"/>
    <lineage>
        <taxon>Bacteria</taxon>
        <taxon>Bacillati</taxon>
        <taxon>Actinomycetota</taxon>
        <taxon>Actinomycetes</taxon>
        <taxon>Micromonosporales</taxon>
        <taxon>Micromonosporaceae</taxon>
        <taxon>Micromonospora</taxon>
    </lineage>
</organism>
<evidence type="ECO:0000313" key="2">
    <source>
        <dbReference type="Proteomes" id="UP001432190"/>
    </source>
</evidence>
<proteinExistence type="predicted"/>